<proteinExistence type="predicted"/>
<sequence length="484" mass="51699">MTALGTGSTPCGCGGASAPDLPDTSHGPGPCAPGPCAGGELPVNPFLALRVAFGMLLGEDDFRVLMGNPRGKLMLHNAWLHGPGVVWGLGVRRDGDELTVVPGLAVDGLGRELSLESSWCVSLTEWAASWLERHPSEGEEEEAGQDGDHGPCPPGHRTVTAWVYAEFASCPDRPVPALADPCDVTRRHDDFSRIVETARITIRASEPGHWRPYHRVRVLLGLDEAAPSDPAGQEALRAAHEVAHAPAHLRARELLKAFRRLAAEDATEQAPEHAEGDVCPPWAPVTEDHAAVVLARLTVELAEYDECVRIGEVKVEPAVRDVILPTTTIQEMVCGLAPGVLGSETVEDAGGPRLIPGTLKWGRENTRLTFDVTVPLAEGSAEPEGVEITSLSRHGRGWATDEVAAIGLSPDRRQVWVDLDQRPAYETVRIRIRGTGPKPLYGAAPHHVPFAGVVGGPPGTRHEGHDAVVTTDMPRETAAGRTEE</sequence>
<evidence type="ECO:0000313" key="3">
    <source>
        <dbReference type="Proteomes" id="UP000613974"/>
    </source>
</evidence>
<evidence type="ECO:0000313" key="2">
    <source>
        <dbReference type="EMBL" id="GHI70368.1"/>
    </source>
</evidence>
<dbReference type="RefSeq" id="WP_189734418.1">
    <property type="nucleotide sequence ID" value="NZ_BMRL01000002.1"/>
</dbReference>
<dbReference type="Proteomes" id="UP000613974">
    <property type="component" value="Unassembled WGS sequence"/>
</dbReference>
<accession>A0ABQ3SQF1</accession>
<name>A0ABQ3SQF1_9ACTN</name>
<dbReference type="EMBL" id="BNEC01000005">
    <property type="protein sequence ID" value="GHI70368.1"/>
    <property type="molecule type" value="Genomic_DNA"/>
</dbReference>
<organism evidence="2 3">
    <name type="scientific">Streptomyces nojiriensis</name>
    <dbReference type="NCBI Taxonomy" id="66374"/>
    <lineage>
        <taxon>Bacteria</taxon>
        <taxon>Bacillati</taxon>
        <taxon>Actinomycetota</taxon>
        <taxon>Actinomycetes</taxon>
        <taxon>Kitasatosporales</taxon>
        <taxon>Streptomycetaceae</taxon>
        <taxon>Streptomyces</taxon>
    </lineage>
</organism>
<protein>
    <submittedName>
        <fullName evidence="2">Uncharacterized protein</fullName>
    </submittedName>
</protein>
<evidence type="ECO:0000256" key="1">
    <source>
        <dbReference type="SAM" id="MobiDB-lite"/>
    </source>
</evidence>
<keyword evidence="3" id="KW-1185">Reference proteome</keyword>
<dbReference type="GeneID" id="95588595"/>
<feature type="region of interest" description="Disordered" evidence="1">
    <location>
        <begin position="134"/>
        <end position="154"/>
    </location>
</feature>
<gene>
    <name evidence="2" type="ORF">Snoj_42860</name>
</gene>
<comment type="caution">
    <text evidence="2">The sequence shown here is derived from an EMBL/GenBank/DDBJ whole genome shotgun (WGS) entry which is preliminary data.</text>
</comment>
<reference evidence="3" key="1">
    <citation type="submission" date="2023-07" db="EMBL/GenBank/DDBJ databases">
        <title>Whole genome shotgun sequence of Streptomyces nojiriensis NBRC 13794.</title>
        <authorList>
            <person name="Komaki H."/>
            <person name="Tamura T."/>
        </authorList>
    </citation>
    <scope>NUCLEOTIDE SEQUENCE [LARGE SCALE GENOMIC DNA]</scope>
    <source>
        <strain evidence="3">NBRC 13794</strain>
    </source>
</reference>